<dbReference type="PANTHER" id="PTHR35790">
    <property type="entry name" value="HTH-TYPE TRANSCRIPTIONAL REGULATOR PCHR"/>
    <property type="match status" value="1"/>
</dbReference>
<dbReference type="Pfam" id="PF01047">
    <property type="entry name" value="MarR"/>
    <property type="match status" value="1"/>
</dbReference>
<gene>
    <name evidence="5" type="ORF">B2M23_17280</name>
</gene>
<dbReference type="InterPro" id="IPR036388">
    <property type="entry name" value="WH-like_DNA-bd_sf"/>
</dbReference>
<evidence type="ECO:0000313" key="5">
    <source>
        <dbReference type="EMBL" id="ARD67179.1"/>
    </source>
</evidence>
<dbReference type="PROSITE" id="PS50995">
    <property type="entry name" value="HTH_MARR_2"/>
    <property type="match status" value="1"/>
</dbReference>
<dbReference type="GO" id="GO:0003700">
    <property type="term" value="F:DNA-binding transcription factor activity"/>
    <property type="evidence" value="ECO:0007669"/>
    <property type="project" value="InterPro"/>
</dbReference>
<dbReference type="SMART" id="SM00347">
    <property type="entry name" value="HTH_MARR"/>
    <property type="match status" value="1"/>
</dbReference>
<dbReference type="GO" id="GO:0003677">
    <property type="term" value="F:DNA binding"/>
    <property type="evidence" value="ECO:0007669"/>
    <property type="project" value="UniProtKB-KW"/>
</dbReference>
<dbReference type="SUPFAM" id="SSF46785">
    <property type="entry name" value="Winged helix' DNA-binding domain"/>
    <property type="match status" value="1"/>
</dbReference>
<evidence type="ECO:0000256" key="3">
    <source>
        <dbReference type="ARBA" id="ARBA00023163"/>
    </source>
</evidence>
<dbReference type="KEGG" id="elim:B2M23_17280"/>
<evidence type="ECO:0000256" key="1">
    <source>
        <dbReference type="ARBA" id="ARBA00023015"/>
    </source>
</evidence>
<proteinExistence type="predicted"/>
<dbReference type="InterPro" id="IPR036390">
    <property type="entry name" value="WH_DNA-bd_sf"/>
</dbReference>
<dbReference type="PANTHER" id="PTHR35790:SF4">
    <property type="entry name" value="HTH-TYPE TRANSCRIPTIONAL REGULATOR PCHR"/>
    <property type="match status" value="1"/>
</dbReference>
<dbReference type="Proteomes" id="UP000192391">
    <property type="component" value="Chromosome"/>
</dbReference>
<keyword evidence="2" id="KW-0238">DNA-binding</keyword>
<reference evidence="6" key="1">
    <citation type="journal article" date="2017" name="Sci. Rep.">
        <title>Determination of the Genome and Primary Transcriptome of Syngas Fermenting Eubacterium limosum ATCC 8486.</title>
        <authorList>
            <person name="Song Y."/>
            <person name="Shin J."/>
            <person name="Jeong Y."/>
            <person name="Jin S."/>
            <person name="Lee J.K."/>
            <person name="Kim D.R."/>
            <person name="Kim S.C."/>
            <person name="Cho S."/>
            <person name="Cho B.K."/>
        </authorList>
    </citation>
    <scope>NUCLEOTIDE SEQUENCE [LARGE SCALE GENOMIC DNA]</scope>
    <source>
        <strain evidence="6">ATCC 8486</strain>
    </source>
</reference>
<feature type="domain" description="HTH marR-type" evidence="4">
    <location>
        <begin position="1"/>
        <end position="141"/>
    </location>
</feature>
<dbReference type="RefSeq" id="WP_038351711.1">
    <property type="nucleotide sequence ID" value="NZ_CP019962.1"/>
</dbReference>
<protein>
    <submittedName>
        <fullName evidence="5">MarR family transcriptional regulator</fullName>
    </submittedName>
</protein>
<evidence type="ECO:0000256" key="2">
    <source>
        <dbReference type="ARBA" id="ARBA00023125"/>
    </source>
</evidence>
<organism evidence="5 6">
    <name type="scientific">Eubacterium limosum</name>
    <dbReference type="NCBI Taxonomy" id="1736"/>
    <lineage>
        <taxon>Bacteria</taxon>
        <taxon>Bacillati</taxon>
        <taxon>Bacillota</taxon>
        <taxon>Clostridia</taxon>
        <taxon>Eubacteriales</taxon>
        <taxon>Eubacteriaceae</taxon>
        <taxon>Eubacterium</taxon>
    </lineage>
</organism>
<name>A0AAC9QWU9_EUBLI</name>
<evidence type="ECO:0000259" key="4">
    <source>
        <dbReference type="PROSITE" id="PS50995"/>
    </source>
</evidence>
<accession>A0AAC9QWU9</accession>
<dbReference type="EMBL" id="CP019962">
    <property type="protein sequence ID" value="ARD67179.1"/>
    <property type="molecule type" value="Genomic_DNA"/>
</dbReference>
<dbReference type="InterPro" id="IPR052067">
    <property type="entry name" value="Metal_resp_HTH_trans_reg"/>
</dbReference>
<dbReference type="AlphaFoldDB" id="A0AAC9QWU9"/>
<keyword evidence="1" id="KW-0805">Transcription regulation</keyword>
<dbReference type="InterPro" id="IPR000835">
    <property type="entry name" value="HTH_MarR-typ"/>
</dbReference>
<evidence type="ECO:0000313" key="6">
    <source>
        <dbReference type="Proteomes" id="UP000192391"/>
    </source>
</evidence>
<dbReference type="Gene3D" id="1.10.10.10">
    <property type="entry name" value="Winged helix-like DNA-binding domain superfamily/Winged helix DNA-binding domain"/>
    <property type="match status" value="1"/>
</dbReference>
<sequence length="157" mass="18578">MNKQEQVLVGFRELMDKMTWLNKSKMEVALKGYKPSEVHFIEYIGRNADANVTRLAESFYMTRGAISKISRKLMEKGVIESYQKPDNKKEIYFRLTEKGREVYAVHEALHREFQERDKTVFETITEEQLNDMLSFMERYAGHLDAEIEKLDTGRKEK</sequence>
<keyword evidence="3" id="KW-0804">Transcription</keyword>